<dbReference type="GO" id="GO:0005829">
    <property type="term" value="C:cytosol"/>
    <property type="evidence" value="ECO:0007669"/>
    <property type="project" value="TreeGrafter"/>
</dbReference>
<reference evidence="6 7" key="1">
    <citation type="journal article" date="2008" name="BMC Genomics">
        <title>The missing link: Bordetella petrii is endowed with both the metabolic versatility of environmental bacteria and virulence traits of pathogenic Bordetellae.</title>
        <authorList>
            <person name="Gross R."/>
            <person name="Guzman C.A."/>
            <person name="Sebaihia M."/>
            <person name="Martins Dos Santos V.A."/>
            <person name="Pieper D.H."/>
            <person name="Koebnik R."/>
            <person name="Lechner M."/>
            <person name="Bartels D."/>
            <person name="Buhrmester J."/>
            <person name="Choudhuri J.V."/>
            <person name="Ebensen T."/>
            <person name="Gaigalat L."/>
            <person name="Herrmann S."/>
            <person name="Khachane A.N."/>
            <person name="Larisch C."/>
            <person name="Link S."/>
            <person name="Linke B."/>
            <person name="Meyer F."/>
            <person name="Mormann S."/>
            <person name="Nakunst D."/>
            <person name="Rueckert C."/>
            <person name="Schneiker-Bekel S."/>
            <person name="Schulze K."/>
            <person name="Vorhoelter F.J."/>
            <person name="Yevsa T."/>
            <person name="Engle J.T."/>
            <person name="Goldman W.E."/>
            <person name="Puehler A."/>
            <person name="Goebel U.B."/>
            <person name="Goesmann A."/>
            <person name="Bloecker H."/>
            <person name="Kaiser O."/>
            <person name="Martinez-Arias R."/>
        </authorList>
    </citation>
    <scope>NUCLEOTIDE SEQUENCE [LARGE SCALE GENOMIC DNA]</scope>
    <source>
        <strain evidence="7">ATCC BAA-461 / DSM 12804 / CCUG 43448 / CIP 107267 / Se-1111R</strain>
    </source>
</reference>
<gene>
    <name evidence="6" type="ordered locus">Bpet4519</name>
</gene>
<keyword evidence="3" id="KW-0238">DNA-binding</keyword>
<dbReference type="InterPro" id="IPR050950">
    <property type="entry name" value="HTH-type_LysR_regulators"/>
</dbReference>
<keyword evidence="4" id="KW-0804">Transcription</keyword>
<dbReference type="SUPFAM" id="SSF53850">
    <property type="entry name" value="Periplasmic binding protein-like II"/>
    <property type="match status" value="1"/>
</dbReference>
<dbReference type="InterPro" id="IPR000847">
    <property type="entry name" value="LysR_HTH_N"/>
</dbReference>
<dbReference type="InterPro" id="IPR036390">
    <property type="entry name" value="WH_DNA-bd_sf"/>
</dbReference>
<feature type="domain" description="HTH lysR-type" evidence="5">
    <location>
        <begin position="19"/>
        <end position="76"/>
    </location>
</feature>
<dbReference type="Gene3D" id="1.10.10.10">
    <property type="entry name" value="Winged helix-like DNA-binding domain superfamily/Winged helix DNA-binding domain"/>
    <property type="match status" value="1"/>
</dbReference>
<evidence type="ECO:0000256" key="1">
    <source>
        <dbReference type="ARBA" id="ARBA00009437"/>
    </source>
</evidence>
<dbReference type="KEGG" id="bpt:Bpet4519"/>
<dbReference type="STRING" id="94624.Bpet4519"/>
<dbReference type="PROSITE" id="PS50931">
    <property type="entry name" value="HTH_LYSR"/>
    <property type="match status" value="1"/>
</dbReference>
<dbReference type="AlphaFoldDB" id="A9IDM2"/>
<keyword evidence="7" id="KW-1185">Reference proteome</keyword>
<dbReference type="InterPro" id="IPR005119">
    <property type="entry name" value="LysR_subst-bd"/>
</dbReference>
<dbReference type="EMBL" id="AM902716">
    <property type="protein sequence ID" value="CAP44870.1"/>
    <property type="molecule type" value="Genomic_DNA"/>
</dbReference>
<proteinExistence type="inferred from homology"/>
<name>A9IDM2_BORPD</name>
<dbReference type="GO" id="GO:0003677">
    <property type="term" value="F:DNA binding"/>
    <property type="evidence" value="ECO:0007669"/>
    <property type="project" value="UniProtKB-KW"/>
</dbReference>
<dbReference type="PRINTS" id="PR00039">
    <property type="entry name" value="HTHLYSR"/>
</dbReference>
<dbReference type="Pfam" id="PF03466">
    <property type="entry name" value="LysR_substrate"/>
    <property type="match status" value="1"/>
</dbReference>
<organism evidence="6 7">
    <name type="scientific">Bordetella petrii (strain ATCC BAA-461 / DSM 12804 / CCUG 43448 / CIP 107267 / Se-1111R)</name>
    <dbReference type="NCBI Taxonomy" id="340100"/>
    <lineage>
        <taxon>Bacteria</taxon>
        <taxon>Pseudomonadati</taxon>
        <taxon>Pseudomonadota</taxon>
        <taxon>Betaproteobacteria</taxon>
        <taxon>Burkholderiales</taxon>
        <taxon>Alcaligenaceae</taxon>
        <taxon>Bordetella</taxon>
    </lineage>
</organism>
<protein>
    <submittedName>
        <fullName evidence="6">Transcriptional regulator, LysR-family</fullName>
    </submittedName>
</protein>
<keyword evidence="2" id="KW-0805">Transcription regulation</keyword>
<dbReference type="SUPFAM" id="SSF46785">
    <property type="entry name" value="Winged helix' DNA-binding domain"/>
    <property type="match status" value="1"/>
</dbReference>
<dbReference type="FunFam" id="1.10.10.10:FF:000001">
    <property type="entry name" value="LysR family transcriptional regulator"/>
    <property type="match status" value="1"/>
</dbReference>
<dbReference type="Proteomes" id="UP000001225">
    <property type="component" value="Chromosome"/>
</dbReference>
<dbReference type="Gene3D" id="3.40.190.10">
    <property type="entry name" value="Periplasmic binding protein-like II"/>
    <property type="match status" value="2"/>
</dbReference>
<evidence type="ECO:0000256" key="3">
    <source>
        <dbReference type="ARBA" id="ARBA00023125"/>
    </source>
</evidence>
<evidence type="ECO:0000313" key="6">
    <source>
        <dbReference type="EMBL" id="CAP44870.1"/>
    </source>
</evidence>
<dbReference type="Pfam" id="PF00126">
    <property type="entry name" value="HTH_1"/>
    <property type="match status" value="1"/>
</dbReference>
<dbReference type="InterPro" id="IPR036388">
    <property type="entry name" value="WH-like_DNA-bd_sf"/>
</dbReference>
<dbReference type="eggNOG" id="COG0583">
    <property type="taxonomic scope" value="Bacteria"/>
</dbReference>
<evidence type="ECO:0000256" key="4">
    <source>
        <dbReference type="ARBA" id="ARBA00023163"/>
    </source>
</evidence>
<dbReference type="PANTHER" id="PTHR30419">
    <property type="entry name" value="HTH-TYPE TRANSCRIPTIONAL REGULATOR YBHD"/>
    <property type="match status" value="1"/>
</dbReference>
<sequence>MVYYSKHKQFFGYGAMRGLNLDHLRIFLDVIELGSFSAAADKHGLTQPAVSLQVRQLERRYGLRLAERVGRKVAATAAGADLLAHIRAIDAAVEQAERSMQAHSAQVVGRVRLGTGATACTYLLPPLLADLRRRFPALEIVASTGNTADVLRGIEANTLDIGLVTLPAPGRMFQVTPVIDDEFVAIFPASGRLPARVTAQALAERPLVLFEPGARTRGLVDAWFEAAGLRVRPAMELGSTEAMKEIVAAGLGCAILPRMAVPAGRGRPGLRVRPLAPRLSRTLAVVLRSDKPLHRGLGQLHAALLALGAPPA</sequence>
<evidence type="ECO:0000259" key="5">
    <source>
        <dbReference type="PROSITE" id="PS50931"/>
    </source>
</evidence>
<dbReference type="CDD" id="cd05466">
    <property type="entry name" value="PBP2_LTTR_substrate"/>
    <property type="match status" value="1"/>
</dbReference>
<evidence type="ECO:0000313" key="7">
    <source>
        <dbReference type="Proteomes" id="UP000001225"/>
    </source>
</evidence>
<evidence type="ECO:0000256" key="2">
    <source>
        <dbReference type="ARBA" id="ARBA00023015"/>
    </source>
</evidence>
<comment type="similarity">
    <text evidence="1">Belongs to the LysR transcriptional regulatory family.</text>
</comment>
<dbReference type="GO" id="GO:0003700">
    <property type="term" value="F:DNA-binding transcription factor activity"/>
    <property type="evidence" value="ECO:0007669"/>
    <property type="project" value="InterPro"/>
</dbReference>
<accession>A9IDM2</accession>